<dbReference type="Gene3D" id="1.10.260.40">
    <property type="entry name" value="lambda repressor-like DNA-binding domains"/>
    <property type="match status" value="1"/>
</dbReference>
<reference evidence="3" key="1">
    <citation type="submission" date="2016-10" db="EMBL/GenBank/DDBJ databases">
        <authorList>
            <person name="Varghese N."/>
            <person name="Submissions S."/>
        </authorList>
    </citation>
    <scope>NUCLEOTIDE SEQUENCE [LARGE SCALE GENOMIC DNA]</scope>
    <source>
        <strain evidence="3">DSM 45460</strain>
    </source>
</reference>
<protein>
    <submittedName>
        <fullName evidence="2">Helix-turn-helix domain-containing protein</fullName>
    </submittedName>
</protein>
<dbReference type="GO" id="GO:0003677">
    <property type="term" value="F:DNA binding"/>
    <property type="evidence" value="ECO:0007669"/>
    <property type="project" value="InterPro"/>
</dbReference>
<feature type="domain" description="HTH cro/C1-type" evidence="1">
    <location>
        <begin position="18"/>
        <end position="72"/>
    </location>
</feature>
<dbReference type="OrthoDB" id="2991476at2"/>
<name>A0A1G8WRV8_ACTMZ</name>
<evidence type="ECO:0000313" key="2">
    <source>
        <dbReference type="EMBL" id="SDJ81132.1"/>
    </source>
</evidence>
<dbReference type="Pfam" id="PF13560">
    <property type="entry name" value="HTH_31"/>
    <property type="match status" value="1"/>
</dbReference>
<dbReference type="Proteomes" id="UP000199213">
    <property type="component" value="Unassembled WGS sequence"/>
</dbReference>
<dbReference type="AlphaFoldDB" id="A0A1G8WRV8"/>
<accession>A0A1G8WRV8</accession>
<dbReference type="InterPro" id="IPR001387">
    <property type="entry name" value="Cro/C1-type_HTH"/>
</dbReference>
<dbReference type="RefSeq" id="WP_092626412.1">
    <property type="nucleotide sequence ID" value="NZ_FNFM01000002.1"/>
</dbReference>
<dbReference type="Pfam" id="PF19054">
    <property type="entry name" value="DUF5753"/>
    <property type="match status" value="1"/>
</dbReference>
<dbReference type="InterPro" id="IPR043917">
    <property type="entry name" value="DUF5753"/>
</dbReference>
<dbReference type="SMART" id="SM00530">
    <property type="entry name" value="HTH_XRE"/>
    <property type="match status" value="1"/>
</dbReference>
<organism evidence="2 3">
    <name type="scientific">Actinopolyspora mzabensis</name>
    <dbReference type="NCBI Taxonomy" id="995066"/>
    <lineage>
        <taxon>Bacteria</taxon>
        <taxon>Bacillati</taxon>
        <taxon>Actinomycetota</taxon>
        <taxon>Actinomycetes</taxon>
        <taxon>Actinopolysporales</taxon>
        <taxon>Actinopolysporaceae</taxon>
        <taxon>Actinopolyspora</taxon>
    </lineage>
</organism>
<proteinExistence type="predicted"/>
<dbReference type="PROSITE" id="PS50943">
    <property type="entry name" value="HTH_CROC1"/>
    <property type="match status" value="1"/>
</dbReference>
<dbReference type="SUPFAM" id="SSF47413">
    <property type="entry name" value="lambda repressor-like DNA-binding domains"/>
    <property type="match status" value="1"/>
</dbReference>
<dbReference type="InterPro" id="IPR010982">
    <property type="entry name" value="Lambda_DNA-bd_dom_sf"/>
</dbReference>
<evidence type="ECO:0000259" key="1">
    <source>
        <dbReference type="PROSITE" id="PS50943"/>
    </source>
</evidence>
<dbReference type="CDD" id="cd00093">
    <property type="entry name" value="HTH_XRE"/>
    <property type="match status" value="1"/>
</dbReference>
<dbReference type="EMBL" id="FNFM01000002">
    <property type="protein sequence ID" value="SDJ81132.1"/>
    <property type="molecule type" value="Genomic_DNA"/>
</dbReference>
<keyword evidence="3" id="KW-1185">Reference proteome</keyword>
<evidence type="ECO:0000313" key="3">
    <source>
        <dbReference type="Proteomes" id="UP000199213"/>
    </source>
</evidence>
<gene>
    <name evidence="2" type="ORF">SAMN04487820_102201</name>
</gene>
<sequence>MAVTRGGTPKARALGAELREAREASGQSLRAVARELETNHVKLGRYESGAQVPAPEFVAVYLAACGTTASERDRVVEMARDADQPDWLTTGRNGSRHELTTLIEFERTAIAISDVATDLVPGLLQTSAYARALMLEMSDQERETRVLMRVGRREVLTDKGVAFTAIISERALSEPIGGHPVMAEQLRHIVDMSERPNVAVQVLRSGSTVAHPAHMGSFVLYNFPKASPIVHFEHYQSASFLHNPTTAQDYAEAVTTLQTLAMNEEESKKFIANQAEEMEAIDDGTPP</sequence>